<dbReference type="PROSITE" id="PS50835">
    <property type="entry name" value="IG_LIKE"/>
    <property type="match status" value="1"/>
</dbReference>
<evidence type="ECO:0000259" key="2">
    <source>
        <dbReference type="PROSITE" id="PS50835"/>
    </source>
</evidence>
<sequence length="338" mass="38113">SSGYTGHPLTTYSPRPSSLADVGQSTRLFCEAFVGHIDLPDASNEVKWVREGIHSHLPLHATVDHTNRDKGQIVGAYLTITNIQESDFGLYSCSISNTGDQNIIMRTELKTIGSDLGDLCNYDKAIVFIFALTTIVFLCLLAYMKKIHSIENSPVHQLVCKMVEMSRNIRSKQLSGVIVLYGDGDGSFVGDKLLPVLRANSRYCPFPLKISTEWGLTEDNRELCERVGKVIIVLSKHSVISWTREGINESLRNIMTGNAQYCVVMKQVLPDCLEEGNKFFHGQEFKFSLLPWDEESFAIENLFKNEKRELSQNSKLNSHRITIKRFIPIVHRSAEENV</sequence>
<reference evidence="3" key="1">
    <citation type="journal article" date="2021" name="Mol. Ecol. Resour.">
        <title>Apolygus lucorum genome provides insights into omnivorousness and mesophyll feeding.</title>
        <authorList>
            <person name="Liu Y."/>
            <person name="Liu H."/>
            <person name="Wang H."/>
            <person name="Huang T."/>
            <person name="Liu B."/>
            <person name="Yang B."/>
            <person name="Yin L."/>
            <person name="Li B."/>
            <person name="Zhang Y."/>
            <person name="Zhang S."/>
            <person name="Jiang F."/>
            <person name="Zhang X."/>
            <person name="Ren Y."/>
            <person name="Wang B."/>
            <person name="Wang S."/>
            <person name="Lu Y."/>
            <person name="Wu K."/>
            <person name="Fan W."/>
            <person name="Wang G."/>
        </authorList>
    </citation>
    <scope>NUCLEOTIDE SEQUENCE</scope>
    <source>
        <strain evidence="3">12Hb</strain>
    </source>
</reference>
<evidence type="ECO:0000256" key="1">
    <source>
        <dbReference type="SAM" id="Phobius"/>
    </source>
</evidence>
<evidence type="ECO:0000313" key="3">
    <source>
        <dbReference type="EMBL" id="KAF6206277.1"/>
    </source>
</evidence>
<proteinExistence type="predicted"/>
<feature type="domain" description="Ig-like" evidence="2">
    <location>
        <begin position="8"/>
        <end position="110"/>
    </location>
</feature>
<name>A0A8S9XBA1_APOLU</name>
<dbReference type="OrthoDB" id="6019866at2759"/>
<dbReference type="SUPFAM" id="SSF48726">
    <property type="entry name" value="Immunoglobulin"/>
    <property type="match status" value="1"/>
</dbReference>
<dbReference type="SMART" id="SM00409">
    <property type="entry name" value="IG"/>
    <property type="match status" value="1"/>
</dbReference>
<feature type="non-terminal residue" evidence="3">
    <location>
        <position position="338"/>
    </location>
</feature>
<keyword evidence="1" id="KW-0812">Transmembrane</keyword>
<dbReference type="InterPro" id="IPR003599">
    <property type="entry name" value="Ig_sub"/>
</dbReference>
<keyword evidence="4" id="KW-1185">Reference proteome</keyword>
<dbReference type="Pfam" id="PF13927">
    <property type="entry name" value="Ig_3"/>
    <property type="match status" value="1"/>
</dbReference>
<accession>A0A8S9XBA1</accession>
<dbReference type="AlphaFoldDB" id="A0A8S9XBA1"/>
<comment type="caution">
    <text evidence="3">The sequence shown here is derived from an EMBL/GenBank/DDBJ whole genome shotgun (WGS) entry which is preliminary data.</text>
</comment>
<gene>
    <name evidence="3" type="ORF">GE061_017506</name>
</gene>
<protein>
    <recommendedName>
        <fullName evidence="2">Ig-like domain-containing protein</fullName>
    </recommendedName>
</protein>
<dbReference type="InterPro" id="IPR013783">
    <property type="entry name" value="Ig-like_fold"/>
</dbReference>
<dbReference type="InterPro" id="IPR036179">
    <property type="entry name" value="Ig-like_dom_sf"/>
</dbReference>
<dbReference type="EMBL" id="WIXP02000008">
    <property type="protein sequence ID" value="KAF6206277.1"/>
    <property type="molecule type" value="Genomic_DNA"/>
</dbReference>
<dbReference type="Proteomes" id="UP000466442">
    <property type="component" value="Unassembled WGS sequence"/>
</dbReference>
<dbReference type="Gene3D" id="2.60.40.10">
    <property type="entry name" value="Immunoglobulins"/>
    <property type="match status" value="1"/>
</dbReference>
<organism evidence="3 4">
    <name type="scientific">Apolygus lucorum</name>
    <name type="common">Small green plant bug</name>
    <name type="synonym">Lygocoris lucorum</name>
    <dbReference type="NCBI Taxonomy" id="248454"/>
    <lineage>
        <taxon>Eukaryota</taxon>
        <taxon>Metazoa</taxon>
        <taxon>Ecdysozoa</taxon>
        <taxon>Arthropoda</taxon>
        <taxon>Hexapoda</taxon>
        <taxon>Insecta</taxon>
        <taxon>Pterygota</taxon>
        <taxon>Neoptera</taxon>
        <taxon>Paraneoptera</taxon>
        <taxon>Hemiptera</taxon>
        <taxon>Heteroptera</taxon>
        <taxon>Panheteroptera</taxon>
        <taxon>Cimicomorpha</taxon>
        <taxon>Miridae</taxon>
        <taxon>Mirini</taxon>
        <taxon>Apolygus</taxon>
    </lineage>
</organism>
<keyword evidence="1" id="KW-0472">Membrane</keyword>
<dbReference type="InterPro" id="IPR007110">
    <property type="entry name" value="Ig-like_dom"/>
</dbReference>
<feature type="transmembrane region" description="Helical" evidence="1">
    <location>
        <begin position="125"/>
        <end position="144"/>
    </location>
</feature>
<keyword evidence="1" id="KW-1133">Transmembrane helix</keyword>
<evidence type="ECO:0000313" key="4">
    <source>
        <dbReference type="Proteomes" id="UP000466442"/>
    </source>
</evidence>